<dbReference type="Gene3D" id="3.40.390.10">
    <property type="entry name" value="Collagenase (Catalytic Domain)"/>
    <property type="match status" value="1"/>
</dbReference>
<evidence type="ECO:0000256" key="3">
    <source>
        <dbReference type="SAM" id="Phobius"/>
    </source>
</evidence>
<evidence type="ECO:0000256" key="2">
    <source>
        <dbReference type="ARBA" id="ARBA00022525"/>
    </source>
</evidence>
<reference evidence="5 6" key="1">
    <citation type="submission" date="2017-12" db="EMBL/GenBank/DDBJ databases">
        <title>Taxonomic description and draft genome of Pradoshia cofamensis Gen. nov., sp. nov., a thermotolerant bacillale isolated from anterior gut of earthworm Eisenia fetida.</title>
        <authorList>
            <person name="Saha T."/>
            <person name="Chakraborty R."/>
        </authorList>
    </citation>
    <scope>NUCLEOTIDE SEQUENCE [LARGE SCALE GENOMIC DNA]</scope>
    <source>
        <strain evidence="5 6">EAG3</strain>
    </source>
</reference>
<dbReference type="InterPro" id="IPR024079">
    <property type="entry name" value="MetalloPept_cat_dom_sf"/>
</dbReference>
<dbReference type="GO" id="GO:0005576">
    <property type="term" value="C:extracellular region"/>
    <property type="evidence" value="ECO:0007669"/>
    <property type="project" value="UniProtKB-SubCell"/>
</dbReference>
<sequence length="236" mass="27085">MGRKIRYGIAVMALFVLSTVIIWPYSFNYAEAEYIYAHTPETANPDMLAAIIILPDNKEDWNAAKGIIKRISSLPKYLLAKIESHGIRIRLFTNQLTDQPEAAHLKGVMPRGYTNTYWDDVPGMGGGRTVLVKVGSSERGKGHESANLELHELAHSVDSIILSDISHSAEFKAIWHTEVNQLFPNRQYFLDHPEEYFAEAFTLYFYQDETRNKLYEDAPLTYAFFRELELNKFESQ</sequence>
<keyword evidence="6" id="KW-1185">Reference proteome</keyword>
<dbReference type="InterPro" id="IPR014781">
    <property type="entry name" value="Anthrax_toxin_lethal/edema_N/C"/>
</dbReference>
<evidence type="ECO:0000313" key="6">
    <source>
        <dbReference type="Proteomes" id="UP000239663"/>
    </source>
</evidence>
<dbReference type="SUPFAM" id="SSF55486">
    <property type="entry name" value="Metalloproteases ('zincins'), catalytic domain"/>
    <property type="match status" value="1"/>
</dbReference>
<accession>A0A2S7N4U8</accession>
<comment type="caution">
    <text evidence="5">The sequence shown here is derived from an EMBL/GenBank/DDBJ whole genome shotgun (WGS) entry which is preliminary data.</text>
</comment>
<dbReference type="EMBL" id="PKOZ01000001">
    <property type="protein sequence ID" value="PQD96995.1"/>
    <property type="molecule type" value="Genomic_DNA"/>
</dbReference>
<feature type="domain" description="ATLF-like" evidence="4">
    <location>
        <begin position="45"/>
        <end position="230"/>
    </location>
</feature>
<dbReference type="Pfam" id="PF07737">
    <property type="entry name" value="ATLF"/>
    <property type="match status" value="1"/>
</dbReference>
<keyword evidence="3" id="KW-1133">Transmembrane helix</keyword>
<name>A0A2S7N4U8_9BACI</name>
<keyword evidence="2" id="KW-0964">Secreted</keyword>
<dbReference type="OrthoDB" id="2615003at2"/>
<dbReference type="AlphaFoldDB" id="A0A2S7N4U8"/>
<dbReference type="InterPro" id="IPR047568">
    <property type="entry name" value="ATLF-like_dom"/>
</dbReference>
<dbReference type="GO" id="GO:0008237">
    <property type="term" value="F:metallopeptidase activity"/>
    <property type="evidence" value="ECO:0007669"/>
    <property type="project" value="InterPro"/>
</dbReference>
<evidence type="ECO:0000313" key="5">
    <source>
        <dbReference type="EMBL" id="PQD96995.1"/>
    </source>
</evidence>
<proteinExistence type="predicted"/>
<dbReference type="CDD" id="cd20183">
    <property type="entry name" value="M34_PPEP"/>
    <property type="match status" value="1"/>
</dbReference>
<evidence type="ECO:0000259" key="4">
    <source>
        <dbReference type="PROSITE" id="PS51995"/>
    </source>
</evidence>
<protein>
    <submittedName>
        <fullName evidence="5">Toxin</fullName>
    </submittedName>
</protein>
<feature type="transmembrane region" description="Helical" evidence="3">
    <location>
        <begin position="7"/>
        <end position="25"/>
    </location>
</feature>
<dbReference type="Proteomes" id="UP000239663">
    <property type="component" value="Unassembled WGS sequence"/>
</dbReference>
<comment type="subcellular location">
    <subcellularLocation>
        <location evidence="1">Secreted</location>
    </subcellularLocation>
</comment>
<evidence type="ECO:0000256" key="1">
    <source>
        <dbReference type="ARBA" id="ARBA00004613"/>
    </source>
</evidence>
<organism evidence="5 6">
    <name type="scientific">Pradoshia eiseniae</name>
    <dbReference type="NCBI Taxonomy" id="2064768"/>
    <lineage>
        <taxon>Bacteria</taxon>
        <taxon>Bacillati</taxon>
        <taxon>Bacillota</taxon>
        <taxon>Bacilli</taxon>
        <taxon>Bacillales</taxon>
        <taxon>Bacillaceae</taxon>
        <taxon>Pradoshia</taxon>
    </lineage>
</organism>
<gene>
    <name evidence="5" type="ORF">CYL18_03715</name>
</gene>
<keyword evidence="3" id="KW-0472">Membrane</keyword>
<dbReference type="RefSeq" id="WP_104848090.1">
    <property type="nucleotide sequence ID" value="NZ_PKOZ01000001.1"/>
</dbReference>
<dbReference type="PROSITE" id="PS51995">
    <property type="entry name" value="ATLF"/>
    <property type="match status" value="1"/>
</dbReference>
<keyword evidence="3" id="KW-0812">Transmembrane</keyword>